<reference evidence="1 3" key="1">
    <citation type="journal article" date="2017" name="Nature">
        <title>The sunflower genome provides insights into oil metabolism, flowering and Asterid evolution.</title>
        <authorList>
            <person name="Badouin H."/>
            <person name="Gouzy J."/>
            <person name="Grassa C.J."/>
            <person name="Murat F."/>
            <person name="Staton S.E."/>
            <person name="Cottret L."/>
            <person name="Lelandais-Briere C."/>
            <person name="Owens G.L."/>
            <person name="Carrere S."/>
            <person name="Mayjonade B."/>
            <person name="Legrand L."/>
            <person name="Gill N."/>
            <person name="Kane N.C."/>
            <person name="Bowers J.E."/>
            <person name="Hubner S."/>
            <person name="Bellec A."/>
            <person name="Berard A."/>
            <person name="Berges H."/>
            <person name="Blanchet N."/>
            <person name="Boniface M.C."/>
            <person name="Brunel D."/>
            <person name="Catrice O."/>
            <person name="Chaidir N."/>
            <person name="Claudel C."/>
            <person name="Donnadieu C."/>
            <person name="Faraut T."/>
            <person name="Fievet G."/>
            <person name="Helmstetter N."/>
            <person name="King M."/>
            <person name="Knapp S.J."/>
            <person name="Lai Z."/>
            <person name="Le Paslier M.C."/>
            <person name="Lippi Y."/>
            <person name="Lorenzon L."/>
            <person name="Mandel J.R."/>
            <person name="Marage G."/>
            <person name="Marchand G."/>
            <person name="Marquand E."/>
            <person name="Bret-Mestries E."/>
            <person name="Morien E."/>
            <person name="Nambeesan S."/>
            <person name="Nguyen T."/>
            <person name="Pegot-Espagnet P."/>
            <person name="Pouilly N."/>
            <person name="Raftis F."/>
            <person name="Sallet E."/>
            <person name="Schiex T."/>
            <person name="Thomas J."/>
            <person name="Vandecasteele C."/>
            <person name="Vares D."/>
            <person name="Vear F."/>
            <person name="Vautrin S."/>
            <person name="Crespi M."/>
            <person name="Mangin B."/>
            <person name="Burke J.M."/>
            <person name="Salse J."/>
            <person name="Munos S."/>
            <person name="Vincourt P."/>
            <person name="Rieseberg L.H."/>
            <person name="Langlade N.B."/>
        </authorList>
    </citation>
    <scope>NUCLEOTIDE SEQUENCE [LARGE SCALE GENOMIC DNA]</scope>
    <source>
        <strain evidence="3">cv. SF193</strain>
        <tissue evidence="1">Leaves</tissue>
    </source>
</reference>
<dbReference type="EMBL" id="MNCJ02000326">
    <property type="protein sequence ID" value="KAF5782222.1"/>
    <property type="molecule type" value="Genomic_DNA"/>
</dbReference>
<evidence type="ECO:0000313" key="2">
    <source>
        <dbReference type="EMBL" id="OTG06918.1"/>
    </source>
</evidence>
<organism evidence="2 3">
    <name type="scientific">Helianthus annuus</name>
    <name type="common">Common sunflower</name>
    <dbReference type="NCBI Taxonomy" id="4232"/>
    <lineage>
        <taxon>Eukaryota</taxon>
        <taxon>Viridiplantae</taxon>
        <taxon>Streptophyta</taxon>
        <taxon>Embryophyta</taxon>
        <taxon>Tracheophyta</taxon>
        <taxon>Spermatophyta</taxon>
        <taxon>Magnoliopsida</taxon>
        <taxon>eudicotyledons</taxon>
        <taxon>Gunneridae</taxon>
        <taxon>Pentapetalae</taxon>
        <taxon>asterids</taxon>
        <taxon>campanulids</taxon>
        <taxon>Asterales</taxon>
        <taxon>Asteraceae</taxon>
        <taxon>Asteroideae</taxon>
        <taxon>Heliantheae alliance</taxon>
        <taxon>Heliantheae</taxon>
        <taxon>Helianthus</taxon>
    </lineage>
</organism>
<accession>A0A251T744</accession>
<gene>
    <name evidence="2" type="ORF">HannXRQ_Chr11g0324561</name>
    <name evidence="1" type="ORF">HanXRQr2_Chr11g0493161</name>
</gene>
<proteinExistence type="predicted"/>
<reference evidence="2" key="2">
    <citation type="submission" date="2017-02" db="EMBL/GenBank/DDBJ databases">
        <title>Sunflower complete genome.</title>
        <authorList>
            <person name="Langlade N."/>
            <person name="Munos S."/>
        </authorList>
    </citation>
    <scope>NUCLEOTIDE SEQUENCE [LARGE SCALE GENOMIC DNA]</scope>
    <source>
        <tissue evidence="2">Leaves</tissue>
    </source>
</reference>
<dbReference type="EMBL" id="CM007900">
    <property type="protein sequence ID" value="OTG06918.1"/>
    <property type="molecule type" value="Genomic_DNA"/>
</dbReference>
<dbReference type="Gramene" id="mRNA:HanXRQr2_Chr11g0493161">
    <property type="protein sequence ID" value="mRNA:HanXRQr2_Chr11g0493161"/>
    <property type="gene ID" value="HanXRQr2_Chr11g0493161"/>
</dbReference>
<dbReference type="STRING" id="4232.A0A251T744"/>
<protein>
    <submittedName>
        <fullName evidence="1">Armadillo-like helical protein</fullName>
    </submittedName>
</protein>
<dbReference type="AlphaFoldDB" id="A0A251T744"/>
<dbReference type="Proteomes" id="UP000215914">
    <property type="component" value="Chromosome 11"/>
</dbReference>
<sequence length="163" mass="18564">MYSNFNGSIRELGIHKKERSRVEIGWCYFKGFYLGSKRAIHQTSSTKRSAKRCSCVRYFTFKKVNHHTMKRCLSYLRRKLTGLAEFPDAIQLLKLVGVAMTDKLADVRKAAEACFGDIVCGPEMVMKNVRDIQGPALAIVLERLKTHGAFPEVHENTRTIPAR</sequence>
<evidence type="ECO:0000313" key="1">
    <source>
        <dbReference type="EMBL" id="KAF5782222.1"/>
    </source>
</evidence>
<reference evidence="1" key="3">
    <citation type="submission" date="2020-06" db="EMBL/GenBank/DDBJ databases">
        <title>Helianthus annuus Genome sequencing and assembly Release 2.</title>
        <authorList>
            <person name="Gouzy J."/>
            <person name="Langlade N."/>
            <person name="Munos S."/>
        </authorList>
    </citation>
    <scope>NUCLEOTIDE SEQUENCE</scope>
    <source>
        <tissue evidence="1">Leaves</tissue>
    </source>
</reference>
<name>A0A251T744_HELAN</name>
<evidence type="ECO:0000313" key="3">
    <source>
        <dbReference type="Proteomes" id="UP000215914"/>
    </source>
</evidence>
<keyword evidence="3" id="KW-1185">Reference proteome</keyword>
<dbReference type="InParanoid" id="A0A251T744"/>